<keyword evidence="3" id="KW-0268">Exocytosis</keyword>
<comment type="function">
    <text evidence="3">Component of the exocyst complex.</text>
</comment>
<comment type="similarity">
    <text evidence="1 3">Belongs to the EXO70 family.</text>
</comment>
<evidence type="ECO:0000313" key="5">
    <source>
        <dbReference type="EMBL" id="KAK9286797.1"/>
    </source>
</evidence>
<dbReference type="GO" id="GO:0015031">
    <property type="term" value="P:protein transport"/>
    <property type="evidence" value="ECO:0007669"/>
    <property type="project" value="UniProtKB-KW"/>
</dbReference>
<name>A0AAP0RXP9_LIQFO</name>
<sequence>MEASTSEKTRVQKMDWEVVELKIKNWLKALKIAVNMLFYGERILCDHVFQSFVSIRQLCFAEISRE</sequence>
<dbReference type="PANTHER" id="PTHR12542:SF17">
    <property type="entry name" value="EXOCYST SUBUNIT EXO70 FAMILY PROTEIN"/>
    <property type="match status" value="1"/>
</dbReference>
<dbReference type="PANTHER" id="PTHR12542">
    <property type="entry name" value="EXOCYST COMPLEX PROTEIN EXO70"/>
    <property type="match status" value="1"/>
</dbReference>
<protein>
    <recommendedName>
        <fullName evidence="3">Exocyst subunit Exo70 family protein</fullName>
    </recommendedName>
</protein>
<dbReference type="InterPro" id="IPR046364">
    <property type="entry name" value="Exo70_C"/>
</dbReference>
<evidence type="ECO:0000256" key="2">
    <source>
        <dbReference type="ARBA" id="ARBA00022448"/>
    </source>
</evidence>
<dbReference type="GO" id="GO:0000145">
    <property type="term" value="C:exocyst"/>
    <property type="evidence" value="ECO:0007669"/>
    <property type="project" value="InterPro"/>
</dbReference>
<keyword evidence="6" id="KW-1185">Reference proteome</keyword>
<dbReference type="GO" id="GO:0006887">
    <property type="term" value="P:exocytosis"/>
    <property type="evidence" value="ECO:0007669"/>
    <property type="project" value="UniProtKB-KW"/>
</dbReference>
<dbReference type="SUPFAM" id="SSF74788">
    <property type="entry name" value="Cullin repeat-like"/>
    <property type="match status" value="1"/>
</dbReference>
<dbReference type="Proteomes" id="UP001415857">
    <property type="component" value="Unassembled WGS sequence"/>
</dbReference>
<dbReference type="GO" id="GO:0005546">
    <property type="term" value="F:phosphatidylinositol-4,5-bisphosphate binding"/>
    <property type="evidence" value="ECO:0007669"/>
    <property type="project" value="InterPro"/>
</dbReference>
<evidence type="ECO:0000256" key="1">
    <source>
        <dbReference type="ARBA" id="ARBA00006756"/>
    </source>
</evidence>
<dbReference type="EMBL" id="JBBPBK010000004">
    <property type="protein sequence ID" value="KAK9286797.1"/>
    <property type="molecule type" value="Genomic_DNA"/>
</dbReference>
<keyword evidence="3" id="KW-0653">Protein transport</keyword>
<dbReference type="InterPro" id="IPR016159">
    <property type="entry name" value="Cullin_repeat-like_dom_sf"/>
</dbReference>
<organism evidence="5 6">
    <name type="scientific">Liquidambar formosana</name>
    <name type="common">Formosan gum</name>
    <dbReference type="NCBI Taxonomy" id="63359"/>
    <lineage>
        <taxon>Eukaryota</taxon>
        <taxon>Viridiplantae</taxon>
        <taxon>Streptophyta</taxon>
        <taxon>Embryophyta</taxon>
        <taxon>Tracheophyta</taxon>
        <taxon>Spermatophyta</taxon>
        <taxon>Magnoliopsida</taxon>
        <taxon>eudicotyledons</taxon>
        <taxon>Gunneridae</taxon>
        <taxon>Pentapetalae</taxon>
        <taxon>Saxifragales</taxon>
        <taxon>Altingiaceae</taxon>
        <taxon>Liquidambar</taxon>
    </lineage>
</organism>
<comment type="caution">
    <text evidence="5">The sequence shown here is derived from an EMBL/GenBank/DDBJ whole genome shotgun (WGS) entry which is preliminary data.</text>
</comment>
<proteinExistence type="inferred from homology"/>
<dbReference type="InterPro" id="IPR004140">
    <property type="entry name" value="Exo70"/>
</dbReference>
<keyword evidence="2 3" id="KW-0813">Transport</keyword>
<dbReference type="AlphaFoldDB" id="A0AAP0RXP9"/>
<accession>A0AAP0RXP9</accession>
<feature type="domain" description="Exocyst complex subunit Exo70 C-terminal" evidence="4">
    <location>
        <begin position="24"/>
        <end position="66"/>
    </location>
</feature>
<dbReference type="Gene3D" id="1.20.1280.170">
    <property type="entry name" value="Exocyst complex component Exo70"/>
    <property type="match status" value="1"/>
</dbReference>
<gene>
    <name evidence="5" type="ORF">L1049_015202</name>
</gene>
<evidence type="ECO:0000313" key="6">
    <source>
        <dbReference type="Proteomes" id="UP001415857"/>
    </source>
</evidence>
<evidence type="ECO:0000259" key="4">
    <source>
        <dbReference type="Pfam" id="PF03081"/>
    </source>
</evidence>
<reference evidence="5 6" key="1">
    <citation type="journal article" date="2024" name="Plant J.">
        <title>Genome sequences and population genomics reveal climatic adaptation and genomic divergence between two closely related sweetgum species.</title>
        <authorList>
            <person name="Xu W.Q."/>
            <person name="Ren C.Q."/>
            <person name="Zhang X.Y."/>
            <person name="Comes H.P."/>
            <person name="Liu X.H."/>
            <person name="Li Y.G."/>
            <person name="Kettle C.J."/>
            <person name="Jalonen R."/>
            <person name="Gaisberger H."/>
            <person name="Ma Y.Z."/>
            <person name="Qiu Y.X."/>
        </authorList>
    </citation>
    <scope>NUCLEOTIDE SEQUENCE [LARGE SCALE GENOMIC DNA]</scope>
    <source>
        <strain evidence="5">Hangzhou</strain>
    </source>
</reference>
<evidence type="ECO:0000256" key="3">
    <source>
        <dbReference type="RuleBase" id="RU365026"/>
    </source>
</evidence>
<dbReference type="Pfam" id="PF03081">
    <property type="entry name" value="Exo70_C"/>
    <property type="match status" value="1"/>
</dbReference>